<evidence type="ECO:0000313" key="2">
    <source>
        <dbReference type="EMBL" id="CAA9293044.1"/>
    </source>
</evidence>
<organism evidence="2">
    <name type="scientific">uncultured Mycobacteriales bacterium</name>
    <dbReference type="NCBI Taxonomy" id="581187"/>
    <lineage>
        <taxon>Bacteria</taxon>
        <taxon>Bacillati</taxon>
        <taxon>Actinomycetota</taxon>
        <taxon>Actinomycetes</taxon>
        <taxon>Mycobacteriales</taxon>
        <taxon>environmental samples</taxon>
    </lineage>
</organism>
<accession>A0A6J4K1A2</accession>
<protein>
    <recommendedName>
        <fullName evidence="3">DUF5319 domain-containing protein</fullName>
    </recommendedName>
</protein>
<dbReference type="Pfam" id="PF17252">
    <property type="entry name" value="DUF5319"/>
    <property type="match status" value="1"/>
</dbReference>
<dbReference type="EMBL" id="CADCTP010000445">
    <property type="protein sequence ID" value="CAA9293044.1"/>
    <property type="molecule type" value="Genomic_DNA"/>
</dbReference>
<gene>
    <name evidence="2" type="ORF">AVDCRST_MAG41-4591</name>
</gene>
<dbReference type="InterPro" id="IPR035165">
    <property type="entry name" value="DUF5319"/>
</dbReference>
<feature type="compositionally biased region" description="Low complexity" evidence="1">
    <location>
        <begin position="10"/>
        <end position="20"/>
    </location>
</feature>
<evidence type="ECO:0000256" key="1">
    <source>
        <dbReference type="SAM" id="MobiDB-lite"/>
    </source>
</evidence>
<feature type="region of interest" description="Disordered" evidence="1">
    <location>
        <begin position="1"/>
        <end position="20"/>
    </location>
</feature>
<sequence>MSKVTDDSPLDPFLGDPADPAAALADLEDHDGIDAPLTPAEREDVLADIEDLDVFQALLAPRGLRGIVVECVDCGESHFFGWDLMRSNLRHLLEVGRTRVHEPAFGPDPAQYVSWEYARGFADGAFAAAEAEADASP</sequence>
<dbReference type="AlphaFoldDB" id="A0A6J4K1A2"/>
<proteinExistence type="predicted"/>
<name>A0A6J4K1A2_9ACTN</name>
<reference evidence="2" key="1">
    <citation type="submission" date="2020-02" db="EMBL/GenBank/DDBJ databases">
        <authorList>
            <person name="Meier V. D."/>
        </authorList>
    </citation>
    <scope>NUCLEOTIDE SEQUENCE</scope>
    <source>
        <strain evidence="2">AVDCRST_MAG41</strain>
    </source>
</reference>
<evidence type="ECO:0008006" key="3">
    <source>
        <dbReference type="Google" id="ProtNLM"/>
    </source>
</evidence>